<gene>
    <name evidence="8" type="ORF">AM2010_116</name>
</gene>
<evidence type="ECO:0000256" key="4">
    <source>
        <dbReference type="PIRSR" id="PIRSR000188-1"/>
    </source>
</evidence>
<dbReference type="RefSeq" id="WP_047805429.1">
    <property type="nucleotide sequence ID" value="NZ_CP011805.1"/>
</dbReference>
<dbReference type="PANTHER" id="PTHR42722:SF1">
    <property type="entry name" value="VALINE DEHYDROGENASE"/>
    <property type="match status" value="1"/>
</dbReference>
<evidence type="ECO:0000259" key="7">
    <source>
        <dbReference type="SMART" id="SM00839"/>
    </source>
</evidence>
<dbReference type="OrthoDB" id="9803297at2"/>
<feature type="domain" description="Glutamate/phenylalanine/leucine/valine/L-tryptophan dehydrogenase C-terminal" evidence="7">
    <location>
        <begin position="144"/>
        <end position="347"/>
    </location>
</feature>
<evidence type="ECO:0000256" key="2">
    <source>
        <dbReference type="ARBA" id="ARBA00023002"/>
    </source>
</evidence>
<dbReference type="Proteomes" id="UP000037643">
    <property type="component" value="Chromosome"/>
</dbReference>
<comment type="similarity">
    <text evidence="1 6">Belongs to the Glu/Leu/Phe/Val dehydrogenases family.</text>
</comment>
<evidence type="ECO:0000256" key="1">
    <source>
        <dbReference type="ARBA" id="ARBA00006382"/>
    </source>
</evidence>
<keyword evidence="3 5" id="KW-0520">NAD</keyword>
<dbReference type="STRING" id="543877.AM2010_116"/>
<dbReference type="InterPro" id="IPR046346">
    <property type="entry name" value="Aminoacid_DH-like_N_sf"/>
</dbReference>
<dbReference type="EMBL" id="CP011805">
    <property type="protein sequence ID" value="AKM06206.1"/>
    <property type="molecule type" value="Genomic_DNA"/>
</dbReference>
<dbReference type="InterPro" id="IPR036291">
    <property type="entry name" value="NAD(P)-bd_dom_sf"/>
</dbReference>
<dbReference type="PANTHER" id="PTHR42722">
    <property type="entry name" value="LEUCINE DEHYDROGENASE"/>
    <property type="match status" value="1"/>
</dbReference>
<dbReference type="PRINTS" id="PR00082">
    <property type="entry name" value="GLFDHDRGNASE"/>
</dbReference>
<dbReference type="InterPro" id="IPR006095">
    <property type="entry name" value="Glu/Leu/Phe/Val/Trp_DH"/>
</dbReference>
<feature type="active site" description="Proton donor/acceptor" evidence="4">
    <location>
        <position position="79"/>
    </location>
</feature>
<dbReference type="GO" id="GO:0016639">
    <property type="term" value="F:oxidoreductase activity, acting on the CH-NH2 group of donors, NAD or NADP as acceptor"/>
    <property type="evidence" value="ECO:0007669"/>
    <property type="project" value="InterPro"/>
</dbReference>
<keyword evidence="2 6" id="KW-0560">Oxidoreductase</keyword>
<feature type="binding site" evidence="5">
    <location>
        <begin position="179"/>
        <end position="184"/>
    </location>
    <ligand>
        <name>NAD(+)</name>
        <dbReference type="ChEBI" id="CHEBI:57540"/>
    </ligand>
</feature>
<dbReference type="Pfam" id="PF00208">
    <property type="entry name" value="ELFV_dehydrog"/>
    <property type="match status" value="1"/>
</dbReference>
<accession>A0A0G3X6G1</accession>
<dbReference type="Pfam" id="PF02812">
    <property type="entry name" value="ELFV_dehydrog_N"/>
    <property type="match status" value="1"/>
</dbReference>
<dbReference type="SUPFAM" id="SSF51735">
    <property type="entry name" value="NAD(P)-binding Rossmann-fold domains"/>
    <property type="match status" value="1"/>
</dbReference>
<dbReference type="PIRSF" id="PIRSF000188">
    <property type="entry name" value="Phe_leu_dh"/>
    <property type="match status" value="1"/>
</dbReference>
<dbReference type="SMART" id="SM00839">
    <property type="entry name" value="ELFV_dehydrog"/>
    <property type="match status" value="1"/>
</dbReference>
<dbReference type="GO" id="GO:0006520">
    <property type="term" value="P:amino acid metabolic process"/>
    <property type="evidence" value="ECO:0007669"/>
    <property type="project" value="InterPro"/>
</dbReference>
<dbReference type="AlphaFoldDB" id="A0A0G3X6G1"/>
<dbReference type="CDD" id="cd01075">
    <property type="entry name" value="NAD_bind_Leu_Phe_Val_DH"/>
    <property type="match status" value="1"/>
</dbReference>
<dbReference type="PATRIC" id="fig|543877.4.peg.117"/>
<keyword evidence="9" id="KW-1185">Reference proteome</keyword>
<dbReference type="SUPFAM" id="SSF53223">
    <property type="entry name" value="Aminoacid dehydrogenase-like, N-terminal domain"/>
    <property type="match status" value="1"/>
</dbReference>
<evidence type="ECO:0000256" key="3">
    <source>
        <dbReference type="ARBA" id="ARBA00023027"/>
    </source>
</evidence>
<dbReference type="InterPro" id="IPR016211">
    <property type="entry name" value="Glu/Phe/Leu/Val/Trp_DH_bac/arc"/>
</dbReference>
<evidence type="ECO:0000313" key="8">
    <source>
        <dbReference type="EMBL" id="AKM06206.1"/>
    </source>
</evidence>
<sequence>MVTRPARLTPPVQCVPLHDPESRLEGVIVIHSTALGPGAGGCRFWSYPDMDRAQADALRLAEGMSYKNALAGLPLGGAKAVLRRPEGDFDRSRLFQAFGRAVAELRGAYVTAEDVGTTVTDMQDIARATRHVAGLPARTGRAGGDPSPWTAQGVFESMHQAAEIVLGRDLGELTVAVQGVGNVGADLCRRLAEAGARLIVADVDPQRCESLRVQYGATVLPVNAIVEAEADVFAPCALGGVLNDHSAGRIAARIVCGAANNQLAQPEMAETLRRRGITYVPDYGVNAGGIISVSAEYLGEGTDEVARRVAAIAPRVGALLERAAHEKRSPAAVADDLAEEVIASAQRPATAAA</sequence>
<evidence type="ECO:0000256" key="6">
    <source>
        <dbReference type="RuleBase" id="RU004417"/>
    </source>
</evidence>
<reference evidence="8 9" key="1">
    <citation type="submission" date="2015-06" db="EMBL/GenBank/DDBJ databases">
        <authorList>
            <person name="Kim K.M."/>
        </authorList>
    </citation>
    <scope>NUCLEOTIDE SEQUENCE [LARGE SCALE GENOMIC DNA]</scope>
    <source>
        <strain evidence="8 9">KCTC 22370</strain>
    </source>
</reference>
<dbReference type="Gene3D" id="3.40.50.720">
    <property type="entry name" value="NAD(P)-binding Rossmann-like Domain"/>
    <property type="match status" value="1"/>
</dbReference>
<dbReference type="InterPro" id="IPR006096">
    <property type="entry name" value="Glu/Leu/Phe/Val/Trp_DH_C"/>
</dbReference>
<protein>
    <submittedName>
        <fullName evidence="8">Glu/Leu/Phe/Val dehydrogenase, dimerization region</fullName>
    </submittedName>
</protein>
<dbReference type="GO" id="GO:0000166">
    <property type="term" value="F:nucleotide binding"/>
    <property type="evidence" value="ECO:0007669"/>
    <property type="project" value="UniProtKB-KW"/>
</dbReference>
<dbReference type="Gene3D" id="3.40.50.10860">
    <property type="entry name" value="Leucine Dehydrogenase, chain A, domain 1"/>
    <property type="match status" value="1"/>
</dbReference>
<organism evidence="8 9">
    <name type="scientific">Pelagerythrobacter marensis</name>
    <dbReference type="NCBI Taxonomy" id="543877"/>
    <lineage>
        <taxon>Bacteria</taxon>
        <taxon>Pseudomonadati</taxon>
        <taxon>Pseudomonadota</taxon>
        <taxon>Alphaproteobacteria</taxon>
        <taxon>Sphingomonadales</taxon>
        <taxon>Erythrobacteraceae</taxon>
        <taxon>Pelagerythrobacter</taxon>
    </lineage>
</organism>
<name>A0A0G3X6G1_9SPHN</name>
<evidence type="ECO:0000256" key="5">
    <source>
        <dbReference type="PIRSR" id="PIRSR000188-2"/>
    </source>
</evidence>
<dbReference type="KEGG" id="amx:AM2010_116"/>
<proteinExistence type="inferred from homology"/>
<keyword evidence="5" id="KW-0547">Nucleotide-binding</keyword>
<evidence type="ECO:0000313" key="9">
    <source>
        <dbReference type="Proteomes" id="UP000037643"/>
    </source>
</evidence>
<dbReference type="InterPro" id="IPR006097">
    <property type="entry name" value="Glu/Leu/Phe/Val/Trp_DH_dimer"/>
</dbReference>